<dbReference type="RefSeq" id="WP_198686432.1">
    <property type="nucleotide sequence ID" value="NZ_JAEIJD010000009.1"/>
</dbReference>
<dbReference type="Pfam" id="PF03938">
    <property type="entry name" value="OmpH"/>
    <property type="match status" value="1"/>
</dbReference>
<dbReference type="Gene3D" id="3.30.910.20">
    <property type="entry name" value="Skp domain"/>
    <property type="match status" value="1"/>
</dbReference>
<comment type="caution">
    <text evidence="1">The sequence shown here is derived from an EMBL/GenBank/DDBJ whole genome shotgun (WGS) entry which is preliminary data.</text>
</comment>
<sequence>MFALALTFGTSLGAQNWSPDLSYSLPYSAILTVAPDRLFIESAYGQRVVREIETEGAALATENRRIESQLMAEEQELTGLRAEMDPGEFRALADAFDQKVQRIRREQDAKARELGEQQDRARSEFLEVARPVLVTLMRESGASVILQRSSVFLSADSTDITDLAVARIDAEIGDGTQDSEVSDQDPQ</sequence>
<protein>
    <submittedName>
        <fullName evidence="1">OmpH family outer membrane protein</fullName>
    </submittedName>
</protein>
<organism evidence="1 2">
    <name type="scientific">Pontibaca salina</name>
    <dbReference type="NCBI Taxonomy" id="2795731"/>
    <lineage>
        <taxon>Bacteria</taxon>
        <taxon>Pseudomonadati</taxon>
        <taxon>Pseudomonadota</taxon>
        <taxon>Alphaproteobacteria</taxon>
        <taxon>Rhodobacterales</taxon>
        <taxon>Roseobacteraceae</taxon>
        <taxon>Pontibaca</taxon>
    </lineage>
</organism>
<dbReference type="AlphaFoldDB" id="A0A934M145"/>
<gene>
    <name evidence="1" type="ORF">JAO82_11005</name>
</gene>
<dbReference type="InterPro" id="IPR024930">
    <property type="entry name" value="Skp_dom_sf"/>
</dbReference>
<dbReference type="EMBL" id="JAEIJD010000009">
    <property type="protein sequence ID" value="MBI6630403.1"/>
    <property type="molecule type" value="Genomic_DNA"/>
</dbReference>
<name>A0A934M145_9RHOB</name>
<dbReference type="SUPFAM" id="SSF111384">
    <property type="entry name" value="OmpH-like"/>
    <property type="match status" value="1"/>
</dbReference>
<keyword evidence="2" id="KW-1185">Reference proteome</keyword>
<dbReference type="GO" id="GO:0051082">
    <property type="term" value="F:unfolded protein binding"/>
    <property type="evidence" value="ECO:0007669"/>
    <property type="project" value="InterPro"/>
</dbReference>
<evidence type="ECO:0000313" key="1">
    <source>
        <dbReference type="EMBL" id="MBI6630403.1"/>
    </source>
</evidence>
<dbReference type="InterPro" id="IPR005632">
    <property type="entry name" value="Chaperone_Skp"/>
</dbReference>
<proteinExistence type="predicted"/>
<evidence type="ECO:0000313" key="2">
    <source>
        <dbReference type="Proteomes" id="UP000613255"/>
    </source>
</evidence>
<dbReference type="SMART" id="SM00935">
    <property type="entry name" value="OmpH"/>
    <property type="match status" value="1"/>
</dbReference>
<dbReference type="Proteomes" id="UP000613255">
    <property type="component" value="Unassembled WGS sequence"/>
</dbReference>
<reference evidence="1" key="1">
    <citation type="submission" date="2020-12" db="EMBL/GenBank/DDBJ databases">
        <title>Pontibaca salina gen. nov., sp. nov., isolated from marine sediment.</title>
        <authorList>
            <person name="Bo J."/>
            <person name="Wang S."/>
            <person name="Song X."/>
            <person name="Du Z."/>
        </authorList>
    </citation>
    <scope>NUCLEOTIDE SEQUENCE</scope>
    <source>
        <strain evidence="1">S1109L</strain>
    </source>
</reference>
<accession>A0A934M145</accession>